<proteinExistence type="predicted"/>
<evidence type="ECO:0000313" key="3">
    <source>
        <dbReference type="Proteomes" id="UP000177905"/>
    </source>
</evidence>
<keyword evidence="1" id="KW-0732">Signal</keyword>
<dbReference type="Gene3D" id="2.60.40.4070">
    <property type="match status" value="1"/>
</dbReference>
<dbReference type="EMBL" id="MEUA01000064">
    <property type="protein sequence ID" value="OGC12866.1"/>
    <property type="molecule type" value="Genomic_DNA"/>
</dbReference>
<feature type="chain" id="PRO_5009514333" description="FlgD Ig-like domain-containing protein" evidence="1">
    <location>
        <begin position="23"/>
        <end position="278"/>
    </location>
</feature>
<feature type="signal peptide" evidence="1">
    <location>
        <begin position="1"/>
        <end position="22"/>
    </location>
</feature>
<comment type="caution">
    <text evidence="2">The sequence shown here is derived from an EMBL/GenBank/DDBJ whole genome shotgun (WGS) entry which is preliminary data.</text>
</comment>
<dbReference type="Proteomes" id="UP000177905">
    <property type="component" value="Unassembled WGS sequence"/>
</dbReference>
<organism evidence="2 3">
    <name type="scientific">candidate division WOR-1 bacterium RIFOXYB2_FULL_36_35</name>
    <dbReference type="NCBI Taxonomy" id="1802578"/>
    <lineage>
        <taxon>Bacteria</taxon>
        <taxon>Bacillati</taxon>
        <taxon>Saganbacteria</taxon>
    </lineage>
</organism>
<accession>A0A1F4RXF5</accession>
<reference evidence="2 3" key="1">
    <citation type="journal article" date="2016" name="Nat. Commun.">
        <title>Thousands of microbial genomes shed light on interconnected biogeochemical processes in an aquifer system.</title>
        <authorList>
            <person name="Anantharaman K."/>
            <person name="Brown C.T."/>
            <person name="Hug L.A."/>
            <person name="Sharon I."/>
            <person name="Castelle C.J."/>
            <person name="Probst A.J."/>
            <person name="Thomas B.C."/>
            <person name="Singh A."/>
            <person name="Wilkins M.J."/>
            <person name="Karaoz U."/>
            <person name="Brodie E.L."/>
            <person name="Williams K.H."/>
            <person name="Hubbard S.S."/>
            <person name="Banfield J.F."/>
        </authorList>
    </citation>
    <scope>NUCLEOTIDE SEQUENCE [LARGE SCALE GENOMIC DNA]</scope>
</reference>
<gene>
    <name evidence="2" type="ORF">A2290_02755</name>
</gene>
<sequence length="278" mass="30354">MKKIYIILFISLCFFFASLSFADFVSNGQFSLDGGLSSSGGMVTSDRYQLKFTQERFNVGALSGQGYSMQPEFLGVIWDSSVSQFIKSIEPNSGYNIAPIHVTIKGEIFSGDPQVKLFKSTEKDIQGENIVVNYSSEVECDFNIAGAVSGFWDIFVSDEVTSGSLSNAFEVKSYSYGSSTIINSPNPFDPARETTNIMYKLDKDINVTVVIFSSTGDALWKRNYSSGVNGGRSGDNNIVWDGITAFGELASNGVFLVHVIDLSANKTLARGKIAVIRR</sequence>
<name>A0A1F4RXF5_UNCSA</name>
<protein>
    <recommendedName>
        <fullName evidence="4">FlgD Ig-like domain-containing protein</fullName>
    </recommendedName>
</protein>
<evidence type="ECO:0000256" key="1">
    <source>
        <dbReference type="SAM" id="SignalP"/>
    </source>
</evidence>
<evidence type="ECO:0000313" key="2">
    <source>
        <dbReference type="EMBL" id="OGC12866.1"/>
    </source>
</evidence>
<dbReference type="AlphaFoldDB" id="A0A1F4RXF5"/>
<evidence type="ECO:0008006" key="4">
    <source>
        <dbReference type="Google" id="ProtNLM"/>
    </source>
</evidence>